<evidence type="ECO:0000259" key="9">
    <source>
        <dbReference type="PROSITE" id="PS50928"/>
    </source>
</evidence>
<dbReference type="PANTHER" id="PTHR42929">
    <property type="entry name" value="INNER MEMBRANE ABC TRANSPORTER PERMEASE PROTEIN YDCU-RELATED-RELATED"/>
    <property type="match status" value="1"/>
</dbReference>
<keyword evidence="5 8" id="KW-0812">Transmembrane</keyword>
<dbReference type="AlphaFoldDB" id="A0A1I0N581"/>
<dbReference type="InterPro" id="IPR035906">
    <property type="entry name" value="MetI-like_sf"/>
</dbReference>
<evidence type="ECO:0000313" key="11">
    <source>
        <dbReference type="Proteomes" id="UP000199701"/>
    </source>
</evidence>
<feature type="transmembrane region" description="Helical" evidence="8">
    <location>
        <begin position="185"/>
        <end position="206"/>
    </location>
</feature>
<keyword evidence="11" id="KW-1185">Reference proteome</keyword>
<feature type="transmembrane region" description="Helical" evidence="8">
    <location>
        <begin position="142"/>
        <end position="164"/>
    </location>
</feature>
<keyword evidence="3 8" id="KW-0813">Transport</keyword>
<evidence type="ECO:0000256" key="7">
    <source>
        <dbReference type="ARBA" id="ARBA00023136"/>
    </source>
</evidence>
<proteinExistence type="inferred from homology"/>
<protein>
    <submittedName>
        <fullName evidence="10">Putative spermidine/putrescine transport system permease protein</fullName>
    </submittedName>
</protein>
<comment type="similarity">
    <text evidence="2">Belongs to the binding-protein-dependent transport system permease family. CysTW subfamily.</text>
</comment>
<comment type="subcellular location">
    <subcellularLocation>
        <location evidence="1 8">Cell membrane</location>
        <topology evidence="1 8">Multi-pass membrane protein</topology>
    </subcellularLocation>
</comment>
<evidence type="ECO:0000256" key="5">
    <source>
        <dbReference type="ARBA" id="ARBA00022692"/>
    </source>
</evidence>
<name>A0A1I0N581_9FIRM</name>
<evidence type="ECO:0000256" key="3">
    <source>
        <dbReference type="ARBA" id="ARBA00022448"/>
    </source>
</evidence>
<dbReference type="CDD" id="cd06261">
    <property type="entry name" value="TM_PBP2"/>
    <property type="match status" value="1"/>
</dbReference>
<dbReference type="GO" id="GO:0005886">
    <property type="term" value="C:plasma membrane"/>
    <property type="evidence" value="ECO:0007669"/>
    <property type="project" value="UniProtKB-SubCell"/>
</dbReference>
<feature type="transmembrane region" description="Helical" evidence="8">
    <location>
        <begin position="91"/>
        <end position="114"/>
    </location>
</feature>
<evidence type="ECO:0000256" key="8">
    <source>
        <dbReference type="RuleBase" id="RU363032"/>
    </source>
</evidence>
<dbReference type="SUPFAM" id="SSF161098">
    <property type="entry name" value="MetI-like"/>
    <property type="match status" value="1"/>
</dbReference>
<dbReference type="Proteomes" id="UP000199701">
    <property type="component" value="Unassembled WGS sequence"/>
</dbReference>
<feature type="domain" description="ABC transmembrane type-1" evidence="9">
    <location>
        <begin position="56"/>
        <end position="262"/>
    </location>
</feature>
<feature type="transmembrane region" description="Helical" evidence="8">
    <location>
        <begin position="7"/>
        <end position="26"/>
    </location>
</feature>
<keyword evidence="4" id="KW-1003">Cell membrane</keyword>
<dbReference type="Pfam" id="PF00528">
    <property type="entry name" value="BPD_transp_1"/>
    <property type="match status" value="1"/>
</dbReference>
<evidence type="ECO:0000256" key="1">
    <source>
        <dbReference type="ARBA" id="ARBA00004651"/>
    </source>
</evidence>
<evidence type="ECO:0000313" key="10">
    <source>
        <dbReference type="EMBL" id="SEV95914.1"/>
    </source>
</evidence>
<feature type="transmembrane region" description="Helical" evidence="8">
    <location>
        <begin position="62"/>
        <end position="84"/>
    </location>
</feature>
<accession>A0A1I0N581</accession>
<evidence type="ECO:0000256" key="2">
    <source>
        <dbReference type="ARBA" id="ARBA00007069"/>
    </source>
</evidence>
<dbReference type="STRING" id="99656.SAMN05421659_102371"/>
<gene>
    <name evidence="10" type="ORF">SAMN05421659_102371</name>
</gene>
<keyword evidence="6 8" id="KW-1133">Transmembrane helix</keyword>
<dbReference type="PANTHER" id="PTHR42929:SF1">
    <property type="entry name" value="INNER MEMBRANE ABC TRANSPORTER PERMEASE PROTEIN YDCU-RELATED"/>
    <property type="match status" value="1"/>
</dbReference>
<reference evidence="10 11" key="1">
    <citation type="submission" date="2016-10" db="EMBL/GenBank/DDBJ databases">
        <authorList>
            <person name="de Groot N.N."/>
        </authorList>
    </citation>
    <scope>NUCLEOTIDE SEQUENCE [LARGE SCALE GENOMIC DNA]</scope>
    <source>
        <strain evidence="10 11">DSM 9179</strain>
    </source>
</reference>
<feature type="transmembrane region" description="Helical" evidence="8">
    <location>
        <begin position="244"/>
        <end position="266"/>
    </location>
</feature>
<keyword evidence="7 8" id="KW-0472">Membrane</keyword>
<dbReference type="InterPro" id="IPR000515">
    <property type="entry name" value="MetI-like"/>
</dbReference>
<dbReference type="RefSeq" id="WP_092450875.1">
    <property type="nucleotide sequence ID" value="NZ_FOJI01000002.1"/>
</dbReference>
<evidence type="ECO:0000256" key="6">
    <source>
        <dbReference type="ARBA" id="ARBA00022989"/>
    </source>
</evidence>
<evidence type="ECO:0000256" key="4">
    <source>
        <dbReference type="ARBA" id="ARBA00022475"/>
    </source>
</evidence>
<sequence>MKRSTSIIMIIPGLVILFVCLFLPLVKVISPTIFSGNYAMSNYINFFKDDYYLGIFSRTLRIAAITTVVCGILGVPTAYFISLCNKKWRGILLAVSIFPLMTNSVIRSFAWINILGGSGIVNSFLLKTGIINAPIKLLYSEFAIIIGSVYLFLPLMIVTVSGVMENISKDLMEAAESLGAGQLKAFMKVVFPLCLPGIIVGEILVFTGTLTAYTTPQLLGGNKNMVLSTLIYQRAMSLSDWSGAAVISFIMIVLTLIVIKTFNIIAGKMDKRGEKHA</sequence>
<dbReference type="Gene3D" id="1.10.3720.10">
    <property type="entry name" value="MetI-like"/>
    <property type="match status" value="1"/>
</dbReference>
<dbReference type="OrthoDB" id="9807047at2"/>
<dbReference type="PROSITE" id="PS50928">
    <property type="entry name" value="ABC_TM1"/>
    <property type="match status" value="1"/>
</dbReference>
<dbReference type="GO" id="GO:0055085">
    <property type="term" value="P:transmembrane transport"/>
    <property type="evidence" value="ECO:0007669"/>
    <property type="project" value="InterPro"/>
</dbReference>
<dbReference type="EMBL" id="FOJI01000002">
    <property type="protein sequence ID" value="SEV95914.1"/>
    <property type="molecule type" value="Genomic_DNA"/>
</dbReference>
<organism evidence="10 11">
    <name type="scientific">[Clostridium] fimetarium</name>
    <dbReference type="NCBI Taxonomy" id="99656"/>
    <lineage>
        <taxon>Bacteria</taxon>
        <taxon>Bacillati</taxon>
        <taxon>Bacillota</taxon>
        <taxon>Clostridia</taxon>
        <taxon>Lachnospirales</taxon>
        <taxon>Lachnospiraceae</taxon>
    </lineage>
</organism>